<dbReference type="AlphaFoldDB" id="I9I5F1"/>
<proteinExistence type="predicted"/>
<keyword evidence="2" id="KW-1185">Reference proteome</keyword>
<organism evidence="1 2">
    <name type="scientific">Bacteroides salyersiae CL02T12C01</name>
    <dbReference type="NCBI Taxonomy" id="997887"/>
    <lineage>
        <taxon>Bacteria</taxon>
        <taxon>Pseudomonadati</taxon>
        <taxon>Bacteroidota</taxon>
        <taxon>Bacteroidia</taxon>
        <taxon>Bacteroidales</taxon>
        <taxon>Bacteroidaceae</taxon>
        <taxon>Bacteroides</taxon>
    </lineage>
</organism>
<accession>I9I5F1</accession>
<name>I9I5F1_9BACE</name>
<protein>
    <submittedName>
        <fullName evidence="1">Uncharacterized protein</fullName>
    </submittedName>
</protein>
<evidence type="ECO:0000313" key="2">
    <source>
        <dbReference type="Proteomes" id="UP000005150"/>
    </source>
</evidence>
<gene>
    <name evidence="1" type="ORF">HMPREF1071_00911</name>
</gene>
<dbReference type="EMBL" id="AGXV01000011">
    <property type="protein sequence ID" value="EIY68179.1"/>
    <property type="molecule type" value="Genomic_DNA"/>
</dbReference>
<dbReference type="HOGENOM" id="CLU_2822216_0_0_10"/>
<sequence length="66" mass="7401">MELMINDEATIKEIIKQLTQCSGIVVNVYYQVIGNVTNSVLKNVNSSNCDISSDNERIKQVINNKN</sequence>
<evidence type="ECO:0000313" key="1">
    <source>
        <dbReference type="EMBL" id="EIY68179.1"/>
    </source>
</evidence>
<dbReference type="Proteomes" id="UP000005150">
    <property type="component" value="Unassembled WGS sequence"/>
</dbReference>
<comment type="caution">
    <text evidence="1">The sequence shown here is derived from an EMBL/GenBank/DDBJ whole genome shotgun (WGS) entry which is preliminary data.</text>
</comment>
<reference evidence="1 2" key="1">
    <citation type="submission" date="2012-02" db="EMBL/GenBank/DDBJ databases">
        <title>The Genome Sequence of Bacteroides salyersiae CL02T12C01.</title>
        <authorList>
            <consortium name="The Broad Institute Genome Sequencing Platform"/>
            <person name="Earl A."/>
            <person name="Ward D."/>
            <person name="Feldgarden M."/>
            <person name="Gevers D."/>
            <person name="Zitomersky N.L."/>
            <person name="Coyne M.J."/>
            <person name="Comstock L.E."/>
            <person name="Young S.K."/>
            <person name="Zeng Q."/>
            <person name="Gargeya S."/>
            <person name="Fitzgerald M."/>
            <person name="Haas B."/>
            <person name="Abouelleil A."/>
            <person name="Alvarado L."/>
            <person name="Arachchi H.M."/>
            <person name="Berlin A."/>
            <person name="Chapman S.B."/>
            <person name="Gearin G."/>
            <person name="Goldberg J."/>
            <person name="Griggs A."/>
            <person name="Gujja S."/>
            <person name="Hansen M."/>
            <person name="Heiman D."/>
            <person name="Howarth C."/>
            <person name="Larimer J."/>
            <person name="Lui A."/>
            <person name="MacDonald P.J.P."/>
            <person name="McCowen C."/>
            <person name="Montmayeur A."/>
            <person name="Murphy C."/>
            <person name="Neiman D."/>
            <person name="Pearson M."/>
            <person name="Priest M."/>
            <person name="Roberts A."/>
            <person name="Saif S."/>
            <person name="Shea T."/>
            <person name="Sisk P."/>
            <person name="Stolte C."/>
            <person name="Sykes S."/>
            <person name="Wortman J."/>
            <person name="Nusbaum C."/>
            <person name="Birren B."/>
        </authorList>
    </citation>
    <scope>NUCLEOTIDE SEQUENCE [LARGE SCALE GENOMIC DNA]</scope>
    <source>
        <strain evidence="1 2">CL02T12C01</strain>
    </source>
</reference>
<dbReference type="PATRIC" id="fig|997887.3.peg.948"/>